<sequence length="518" mass="57968">MQRESDTSSDSLLANGWHQQEEVKSAGAAMSVPLDLNCLHGTRGPDSEAALTMLEKQLICPICLELFNKPVVILPCQHNLCRKCANELYQPSLFQARTTMLVNSGRFRCPSCRHEVVLDRHGVYGLQRNLLVENIIDAYKEEVSKHTATSLVPAPPPPAELTCSDHEGEKVNIYCLTCQVPICSLCKVFGAHQFCQVAPLTDIYQQKKDELSEGVSSLKADNYKIQAFISDLEESCCNIEDNCKTQKQIVCDTFSRLFSILEEKHKAMTQHISSEEEEKTSHAQAVVHCYRESVEANSKLMETAATFMEGLDMAAFVQNSRELITKVVSATSSCPTEMLKPGFENVSHYRCNFRRQESALRSIDFIKAASSHILQEPEVEPEPEEHRKPFILNTEPNYFQETSDQCVQTLEEPVKDLIPLPISAPVEAEQPAAPTPLLVPHLLSDSPEPCDLDEPHERSVVKNKDDEAERSVAPRAVKEGKICDGMSTQQAVTLLVYLLAFLVILHRVWAYVGCFICM</sequence>
<evidence type="ECO:0000256" key="12">
    <source>
        <dbReference type="ARBA" id="ARBA00023242"/>
    </source>
</evidence>
<dbReference type="SUPFAM" id="SSF57850">
    <property type="entry name" value="RING/U-box"/>
    <property type="match status" value="1"/>
</dbReference>
<dbReference type="RefSeq" id="XP_029013185.1">
    <property type="nucleotide sequence ID" value="XM_029157352.3"/>
</dbReference>
<dbReference type="FunFam" id="3.30.40.10:FF:000014">
    <property type="entry name" value="probable E3 ubiquitin-protein ligase MID2"/>
    <property type="match status" value="1"/>
</dbReference>
<keyword evidence="9" id="KW-0862">Zinc</keyword>
<dbReference type="InterPro" id="IPR013083">
    <property type="entry name" value="Znf_RING/FYVE/PHD"/>
</dbReference>
<dbReference type="InterPro" id="IPR017907">
    <property type="entry name" value="Znf_RING_CS"/>
</dbReference>
<dbReference type="GO" id="GO:0008270">
    <property type="term" value="F:zinc ion binding"/>
    <property type="evidence" value="ECO:0007669"/>
    <property type="project" value="UniProtKB-KW"/>
</dbReference>
<dbReference type="KEGG" id="bspl:114859303"/>
<accession>A0A6P7N4K9</accession>
<evidence type="ECO:0000256" key="10">
    <source>
        <dbReference type="ARBA" id="ARBA00023054"/>
    </source>
</evidence>
<dbReference type="GO" id="GO:0005737">
    <property type="term" value="C:cytoplasm"/>
    <property type="evidence" value="ECO:0007669"/>
    <property type="project" value="UniProtKB-SubCell"/>
</dbReference>
<reference evidence="16" key="1">
    <citation type="submission" date="2025-08" db="UniProtKB">
        <authorList>
            <consortium name="RefSeq"/>
        </authorList>
    </citation>
    <scope>IDENTIFICATION</scope>
</reference>
<evidence type="ECO:0000256" key="11">
    <source>
        <dbReference type="ARBA" id="ARBA00023179"/>
    </source>
</evidence>
<dbReference type="SMART" id="SM00184">
    <property type="entry name" value="RING"/>
    <property type="match status" value="1"/>
</dbReference>
<dbReference type="InterPro" id="IPR017903">
    <property type="entry name" value="COS_domain"/>
</dbReference>
<dbReference type="InterPro" id="IPR050617">
    <property type="entry name" value="E3_ligase_FN3/SPRY"/>
</dbReference>
<keyword evidence="14" id="KW-0812">Transmembrane</keyword>
<comment type="subcellular location">
    <subcellularLocation>
        <location evidence="3">Cytoplasm</location>
    </subcellularLocation>
    <subcellularLocation>
        <location evidence="2">Nucleus</location>
    </subcellularLocation>
</comment>
<keyword evidence="12" id="KW-0539">Nucleus</keyword>
<keyword evidence="14" id="KW-0472">Membrane</keyword>
<evidence type="ECO:0000313" key="15">
    <source>
        <dbReference type="Proteomes" id="UP000515150"/>
    </source>
</evidence>
<keyword evidence="15" id="KW-1185">Reference proteome</keyword>
<evidence type="ECO:0000256" key="2">
    <source>
        <dbReference type="ARBA" id="ARBA00004123"/>
    </source>
</evidence>
<gene>
    <name evidence="16" type="primary">trim101</name>
</gene>
<dbReference type="InterPro" id="IPR027370">
    <property type="entry name" value="Znf-RING_euk"/>
</dbReference>
<dbReference type="PANTHER" id="PTHR24099">
    <property type="entry name" value="E3 UBIQUITIN-PROTEIN LIGASE TRIM36-RELATED"/>
    <property type="match status" value="1"/>
</dbReference>
<comment type="catalytic activity">
    <reaction evidence="1">
        <text>S-ubiquitinyl-[E2 ubiquitin-conjugating enzyme]-L-cysteine + [acceptor protein]-L-lysine = [E2 ubiquitin-conjugating enzyme]-L-cysteine + N(6)-ubiquitinyl-[acceptor protein]-L-lysine.</text>
        <dbReference type="EC" id="2.3.2.27"/>
    </reaction>
</comment>
<evidence type="ECO:0000313" key="16">
    <source>
        <dbReference type="RefSeq" id="XP_029013185.1"/>
    </source>
</evidence>
<dbReference type="Proteomes" id="UP000515150">
    <property type="component" value="Chromosome 7"/>
</dbReference>
<dbReference type="OrthoDB" id="4788989at2759"/>
<evidence type="ECO:0000256" key="8">
    <source>
        <dbReference type="ARBA" id="ARBA00022771"/>
    </source>
</evidence>
<dbReference type="Gene3D" id="1.20.5.170">
    <property type="match status" value="1"/>
</dbReference>
<evidence type="ECO:0000256" key="7">
    <source>
        <dbReference type="ARBA" id="ARBA00022723"/>
    </source>
</evidence>
<evidence type="ECO:0000256" key="3">
    <source>
        <dbReference type="ARBA" id="ARBA00004496"/>
    </source>
</evidence>
<keyword evidence="14" id="KW-1133">Transmembrane helix</keyword>
<name>A0A6P7N4K9_BETSP</name>
<dbReference type="InParanoid" id="A0A6P7N4K9"/>
<dbReference type="SMART" id="SM00336">
    <property type="entry name" value="BBOX"/>
    <property type="match status" value="1"/>
</dbReference>
<evidence type="ECO:0000256" key="6">
    <source>
        <dbReference type="ARBA" id="ARBA00022679"/>
    </source>
</evidence>
<keyword evidence="6" id="KW-0808">Transferase</keyword>
<dbReference type="InterPro" id="IPR000315">
    <property type="entry name" value="Znf_B-box"/>
</dbReference>
<feature type="transmembrane region" description="Helical" evidence="14">
    <location>
        <begin position="494"/>
        <end position="517"/>
    </location>
</feature>
<dbReference type="Gene3D" id="3.30.40.10">
    <property type="entry name" value="Zinc/RING finger domain, C3HC4 (zinc finger)"/>
    <property type="match status" value="1"/>
</dbReference>
<dbReference type="Pfam" id="PF00643">
    <property type="entry name" value="zf-B_box"/>
    <property type="match status" value="1"/>
</dbReference>
<dbReference type="EC" id="2.3.2.27" evidence="4"/>
<evidence type="ECO:0000256" key="13">
    <source>
        <dbReference type="SAM" id="MobiDB-lite"/>
    </source>
</evidence>
<evidence type="ECO:0000256" key="9">
    <source>
        <dbReference type="ARBA" id="ARBA00022833"/>
    </source>
</evidence>
<dbReference type="PROSITE" id="PS51262">
    <property type="entry name" value="COS"/>
    <property type="match status" value="1"/>
</dbReference>
<keyword evidence="10" id="KW-0175">Coiled coil</keyword>
<dbReference type="CTD" id="445187"/>
<dbReference type="GO" id="GO:0070507">
    <property type="term" value="P:regulation of microtubule cytoskeleton organization"/>
    <property type="evidence" value="ECO:0007669"/>
    <property type="project" value="TreeGrafter"/>
</dbReference>
<evidence type="ECO:0000256" key="5">
    <source>
        <dbReference type="ARBA" id="ARBA00022490"/>
    </source>
</evidence>
<dbReference type="GeneID" id="114859303"/>
<proteinExistence type="predicted"/>
<feature type="region of interest" description="Disordered" evidence="13">
    <location>
        <begin position="448"/>
        <end position="471"/>
    </location>
</feature>
<dbReference type="AlphaFoldDB" id="A0A6P7N4K9"/>
<evidence type="ECO:0000256" key="4">
    <source>
        <dbReference type="ARBA" id="ARBA00012483"/>
    </source>
</evidence>
<organism evidence="15 16">
    <name type="scientific">Betta splendens</name>
    <name type="common">Siamese fighting fish</name>
    <dbReference type="NCBI Taxonomy" id="158456"/>
    <lineage>
        <taxon>Eukaryota</taxon>
        <taxon>Metazoa</taxon>
        <taxon>Chordata</taxon>
        <taxon>Craniata</taxon>
        <taxon>Vertebrata</taxon>
        <taxon>Euteleostomi</taxon>
        <taxon>Actinopterygii</taxon>
        <taxon>Neopterygii</taxon>
        <taxon>Teleostei</taxon>
        <taxon>Neoteleostei</taxon>
        <taxon>Acanthomorphata</taxon>
        <taxon>Anabantaria</taxon>
        <taxon>Anabantiformes</taxon>
        <taxon>Anabantoidei</taxon>
        <taxon>Osphronemidae</taxon>
        <taxon>Betta</taxon>
    </lineage>
</organism>
<evidence type="ECO:0000256" key="14">
    <source>
        <dbReference type="SAM" id="Phobius"/>
    </source>
</evidence>
<dbReference type="PANTHER" id="PTHR24099:SF17">
    <property type="entry name" value="TRIPARTITE MOTIF CONTAINING 55"/>
    <property type="match status" value="1"/>
</dbReference>
<dbReference type="Pfam" id="PF13445">
    <property type="entry name" value="zf-RING_UBOX"/>
    <property type="match status" value="1"/>
</dbReference>
<evidence type="ECO:0000256" key="1">
    <source>
        <dbReference type="ARBA" id="ARBA00000900"/>
    </source>
</evidence>
<dbReference type="GO" id="GO:0005634">
    <property type="term" value="C:nucleus"/>
    <property type="evidence" value="ECO:0007669"/>
    <property type="project" value="UniProtKB-SubCell"/>
</dbReference>
<dbReference type="PROSITE" id="PS00518">
    <property type="entry name" value="ZF_RING_1"/>
    <property type="match status" value="1"/>
</dbReference>
<dbReference type="PROSITE" id="PS50119">
    <property type="entry name" value="ZF_BBOX"/>
    <property type="match status" value="1"/>
</dbReference>
<dbReference type="Gene3D" id="3.30.160.60">
    <property type="entry name" value="Classic Zinc Finger"/>
    <property type="match status" value="1"/>
</dbReference>
<dbReference type="PROSITE" id="PS50089">
    <property type="entry name" value="ZF_RING_2"/>
    <property type="match status" value="1"/>
</dbReference>
<protein>
    <recommendedName>
        <fullName evidence="4">RING-type E3 ubiquitin transferase</fullName>
        <ecNumber evidence="4">2.3.2.27</ecNumber>
    </recommendedName>
</protein>
<keyword evidence="8" id="KW-0863">Zinc-finger</keyword>
<keyword evidence="5" id="KW-0963">Cytoplasm</keyword>
<dbReference type="GO" id="GO:0061630">
    <property type="term" value="F:ubiquitin protein ligase activity"/>
    <property type="evidence" value="ECO:0007669"/>
    <property type="project" value="UniProtKB-EC"/>
</dbReference>
<dbReference type="SUPFAM" id="SSF57845">
    <property type="entry name" value="B-box zinc-binding domain"/>
    <property type="match status" value="1"/>
</dbReference>
<dbReference type="InterPro" id="IPR001841">
    <property type="entry name" value="Znf_RING"/>
</dbReference>
<keyword evidence="7" id="KW-0479">Metal-binding</keyword>
<feature type="compositionally biased region" description="Basic and acidic residues" evidence="13">
    <location>
        <begin position="453"/>
        <end position="471"/>
    </location>
</feature>
<keyword evidence="11" id="KW-0514">Muscle protein</keyword>